<dbReference type="RefSeq" id="WP_073256226.1">
    <property type="nucleotide sequence ID" value="NZ_FQZQ01000028.1"/>
</dbReference>
<feature type="domain" description="Phospholipid/glycerol acyltransferase" evidence="9">
    <location>
        <begin position="91"/>
        <end position="206"/>
    </location>
</feature>
<keyword evidence="3 8" id="KW-0812">Transmembrane</keyword>
<evidence type="ECO:0000256" key="3">
    <source>
        <dbReference type="ARBA" id="ARBA00022692"/>
    </source>
</evidence>
<dbReference type="EMBL" id="FQZQ01000028">
    <property type="protein sequence ID" value="SHK40507.1"/>
    <property type="molecule type" value="Genomic_DNA"/>
</dbReference>
<dbReference type="InterPro" id="IPR002123">
    <property type="entry name" value="Plipid/glycerol_acylTrfase"/>
</dbReference>
<protein>
    <submittedName>
        <fullName evidence="10">Lyso-ornithine lipid acyltransferase</fullName>
    </submittedName>
</protein>
<keyword evidence="6 8" id="KW-0472">Membrane</keyword>
<evidence type="ECO:0000259" key="9">
    <source>
        <dbReference type="SMART" id="SM00563"/>
    </source>
</evidence>
<evidence type="ECO:0000256" key="8">
    <source>
        <dbReference type="SAM" id="Phobius"/>
    </source>
</evidence>
<dbReference type="GO" id="GO:0016020">
    <property type="term" value="C:membrane"/>
    <property type="evidence" value="ECO:0007669"/>
    <property type="project" value="UniProtKB-SubCell"/>
</dbReference>
<evidence type="ECO:0000256" key="4">
    <source>
        <dbReference type="ARBA" id="ARBA00022989"/>
    </source>
</evidence>
<dbReference type="OrthoDB" id="9806880at2"/>
<keyword evidence="2 10" id="KW-0808">Transferase</keyword>
<dbReference type="Proteomes" id="UP000183982">
    <property type="component" value="Unassembled WGS sequence"/>
</dbReference>
<dbReference type="Pfam" id="PF01553">
    <property type="entry name" value="Acyltransferase"/>
    <property type="match status" value="1"/>
</dbReference>
<dbReference type="GO" id="GO:0006629">
    <property type="term" value="P:lipid metabolic process"/>
    <property type="evidence" value="ECO:0007669"/>
    <property type="project" value="UniProtKB-KW"/>
</dbReference>
<keyword evidence="4 8" id="KW-1133">Transmembrane helix</keyword>
<evidence type="ECO:0000313" key="10">
    <source>
        <dbReference type="EMBL" id="SHK40507.1"/>
    </source>
</evidence>
<evidence type="ECO:0000313" key="11">
    <source>
        <dbReference type="Proteomes" id="UP000183982"/>
    </source>
</evidence>
<proteinExistence type="predicted"/>
<dbReference type="CDD" id="cd07989">
    <property type="entry name" value="LPLAT_AGPAT-like"/>
    <property type="match status" value="1"/>
</dbReference>
<name>A0A1M6S7L1_9RHOB</name>
<dbReference type="PANTHER" id="PTHR23063:SF52">
    <property type="entry name" value="LYSOPHOSPHATIDYLCHOLINE ACYLTRANSFERASE"/>
    <property type="match status" value="1"/>
</dbReference>
<dbReference type="GO" id="GO:0016746">
    <property type="term" value="F:acyltransferase activity"/>
    <property type="evidence" value="ECO:0007669"/>
    <property type="project" value="UniProtKB-KW"/>
</dbReference>
<reference evidence="11" key="1">
    <citation type="submission" date="2016-11" db="EMBL/GenBank/DDBJ databases">
        <authorList>
            <person name="Varghese N."/>
            <person name="Submissions S."/>
        </authorList>
    </citation>
    <scope>NUCLEOTIDE SEQUENCE [LARGE SCALE GENOMIC DNA]</scope>
    <source>
        <strain evidence="11">DSM 100564</strain>
    </source>
</reference>
<keyword evidence="5" id="KW-0443">Lipid metabolism</keyword>
<dbReference type="PANTHER" id="PTHR23063">
    <property type="entry name" value="PHOSPHOLIPID ACYLTRANSFERASE"/>
    <property type="match status" value="1"/>
</dbReference>
<evidence type="ECO:0000256" key="7">
    <source>
        <dbReference type="ARBA" id="ARBA00023315"/>
    </source>
</evidence>
<comment type="subcellular location">
    <subcellularLocation>
        <location evidence="1">Membrane</location>
    </subcellularLocation>
</comment>
<accession>A0A1M6S7L1</accession>
<dbReference type="SUPFAM" id="SSF69593">
    <property type="entry name" value="Glycerol-3-phosphate (1)-acyltransferase"/>
    <property type="match status" value="1"/>
</dbReference>
<keyword evidence="11" id="KW-1185">Reference proteome</keyword>
<evidence type="ECO:0000256" key="5">
    <source>
        <dbReference type="ARBA" id="ARBA00023098"/>
    </source>
</evidence>
<evidence type="ECO:0000256" key="1">
    <source>
        <dbReference type="ARBA" id="ARBA00004370"/>
    </source>
</evidence>
<dbReference type="STRING" id="1470563.SAMN05444000_1284"/>
<evidence type="ECO:0000256" key="6">
    <source>
        <dbReference type="ARBA" id="ARBA00023136"/>
    </source>
</evidence>
<gene>
    <name evidence="10" type="ORF">SAMN05444000_1284</name>
</gene>
<feature type="transmembrane region" description="Helical" evidence="8">
    <location>
        <begin position="30"/>
        <end position="49"/>
    </location>
</feature>
<sequence length="287" mass="32168">MTSSWDKHENYPEKHRISALGWLRVLGRGVILGSIVFGCLGILLLVRVIEKPIHGLHRPWTPFITQFVCRSAFWVLGMKFSARGDLMTQRGAVVANHSSWLDIFALNARKRIYFVSKAEVAKWPGIGWLAKATGTVFIKRDPKEARRQKEVFEARLLAGHKLLFFPEGTSTDAVRVLPFKPTLFAAFFAPELRDALYVQPVTVMYHAPAGEDARFYGWWGDMEFGEHLLQTLSQSPQGRVELIYHTPVAVRDFASRKALAAYCEGVVRGGHLLTPDGNQSGPGPIDP</sequence>
<dbReference type="SMART" id="SM00563">
    <property type="entry name" value="PlsC"/>
    <property type="match status" value="1"/>
</dbReference>
<dbReference type="AlphaFoldDB" id="A0A1M6S7L1"/>
<evidence type="ECO:0000256" key="2">
    <source>
        <dbReference type="ARBA" id="ARBA00022679"/>
    </source>
</evidence>
<keyword evidence="7 10" id="KW-0012">Acyltransferase</keyword>
<organism evidence="10 11">
    <name type="scientific">Shimia gijangensis</name>
    <dbReference type="NCBI Taxonomy" id="1470563"/>
    <lineage>
        <taxon>Bacteria</taxon>
        <taxon>Pseudomonadati</taxon>
        <taxon>Pseudomonadota</taxon>
        <taxon>Alphaproteobacteria</taxon>
        <taxon>Rhodobacterales</taxon>
        <taxon>Roseobacteraceae</taxon>
    </lineage>
</organism>